<proteinExistence type="predicted"/>
<dbReference type="GO" id="GO:0003964">
    <property type="term" value="F:RNA-directed DNA polymerase activity"/>
    <property type="evidence" value="ECO:0007669"/>
    <property type="project" value="UniProtKB-KW"/>
</dbReference>
<dbReference type="OrthoDB" id="1434716at2759"/>
<name>A0A5B6UZU9_9ROSI</name>
<sequence>MKPTLVFWGDCCRPLDFGDLELRSLLGFQILTNAEALWVQLLRNKYSVQGVWLDVIANVFKSLGDGRLTNFWNDVWGFYISIGQQEDTLRVCDLVSSSGGWDWPRLHNLLLDSVVKLIAAVVPPSLM</sequence>
<accession>A0A5B6UZU9</accession>
<keyword evidence="1" id="KW-0548">Nucleotidyltransferase</keyword>
<keyword evidence="1" id="KW-0808">Transferase</keyword>
<keyword evidence="1" id="KW-0695">RNA-directed DNA polymerase</keyword>
<dbReference type="Proteomes" id="UP000325315">
    <property type="component" value="Unassembled WGS sequence"/>
</dbReference>
<keyword evidence="2" id="KW-1185">Reference proteome</keyword>
<protein>
    <submittedName>
        <fullName evidence="1">LINE-1 reverse transcriptase isogeny</fullName>
    </submittedName>
</protein>
<gene>
    <name evidence="1" type="ORF">EPI10_028227</name>
</gene>
<evidence type="ECO:0000313" key="2">
    <source>
        <dbReference type="Proteomes" id="UP000325315"/>
    </source>
</evidence>
<dbReference type="AlphaFoldDB" id="A0A5B6UZU9"/>
<organism evidence="1 2">
    <name type="scientific">Gossypium australe</name>
    <dbReference type="NCBI Taxonomy" id="47621"/>
    <lineage>
        <taxon>Eukaryota</taxon>
        <taxon>Viridiplantae</taxon>
        <taxon>Streptophyta</taxon>
        <taxon>Embryophyta</taxon>
        <taxon>Tracheophyta</taxon>
        <taxon>Spermatophyta</taxon>
        <taxon>Magnoliopsida</taxon>
        <taxon>eudicotyledons</taxon>
        <taxon>Gunneridae</taxon>
        <taxon>Pentapetalae</taxon>
        <taxon>rosids</taxon>
        <taxon>malvids</taxon>
        <taxon>Malvales</taxon>
        <taxon>Malvaceae</taxon>
        <taxon>Malvoideae</taxon>
        <taxon>Gossypium</taxon>
    </lineage>
</organism>
<dbReference type="EMBL" id="SMMG02000009">
    <property type="protein sequence ID" value="KAA3461675.1"/>
    <property type="molecule type" value="Genomic_DNA"/>
</dbReference>
<reference evidence="2" key="1">
    <citation type="journal article" date="2019" name="Plant Biotechnol. J.">
        <title>Genome sequencing of the Australian wild diploid species Gossypium australe highlights disease resistance and delayed gland morphogenesis.</title>
        <authorList>
            <person name="Cai Y."/>
            <person name="Cai X."/>
            <person name="Wang Q."/>
            <person name="Wang P."/>
            <person name="Zhang Y."/>
            <person name="Cai C."/>
            <person name="Xu Y."/>
            <person name="Wang K."/>
            <person name="Zhou Z."/>
            <person name="Wang C."/>
            <person name="Geng S."/>
            <person name="Li B."/>
            <person name="Dong Q."/>
            <person name="Hou Y."/>
            <person name="Wang H."/>
            <person name="Ai P."/>
            <person name="Liu Z."/>
            <person name="Yi F."/>
            <person name="Sun M."/>
            <person name="An G."/>
            <person name="Cheng J."/>
            <person name="Zhang Y."/>
            <person name="Shi Q."/>
            <person name="Xie Y."/>
            <person name="Shi X."/>
            <person name="Chang Y."/>
            <person name="Huang F."/>
            <person name="Chen Y."/>
            <person name="Hong S."/>
            <person name="Mi L."/>
            <person name="Sun Q."/>
            <person name="Zhang L."/>
            <person name="Zhou B."/>
            <person name="Peng R."/>
            <person name="Zhang X."/>
            <person name="Liu F."/>
        </authorList>
    </citation>
    <scope>NUCLEOTIDE SEQUENCE [LARGE SCALE GENOMIC DNA]</scope>
    <source>
        <strain evidence="2">cv. PA1801</strain>
    </source>
</reference>
<comment type="caution">
    <text evidence="1">The sequence shown here is derived from an EMBL/GenBank/DDBJ whole genome shotgun (WGS) entry which is preliminary data.</text>
</comment>
<evidence type="ECO:0000313" key="1">
    <source>
        <dbReference type="EMBL" id="KAA3461675.1"/>
    </source>
</evidence>